<proteinExistence type="inferred from homology"/>
<dbReference type="PROSITE" id="PS51257">
    <property type="entry name" value="PROKAR_LIPOPROTEIN"/>
    <property type="match status" value="1"/>
</dbReference>
<feature type="domain" description="RagB/SusD" evidence="7">
    <location>
        <begin position="318"/>
        <end position="503"/>
    </location>
</feature>
<evidence type="ECO:0000313" key="10">
    <source>
        <dbReference type="Proteomes" id="UP000260983"/>
    </source>
</evidence>
<keyword evidence="4" id="KW-0472">Membrane</keyword>
<evidence type="ECO:0000256" key="3">
    <source>
        <dbReference type="ARBA" id="ARBA00022729"/>
    </source>
</evidence>
<evidence type="ECO:0000313" key="9">
    <source>
        <dbReference type="EMBL" id="RGN35234.1"/>
    </source>
</evidence>
<evidence type="ECO:0000259" key="8">
    <source>
        <dbReference type="Pfam" id="PF14322"/>
    </source>
</evidence>
<dbReference type="EMBL" id="QSUL01000007">
    <property type="protein sequence ID" value="RGN35234.1"/>
    <property type="molecule type" value="Genomic_DNA"/>
</dbReference>
<dbReference type="Gene3D" id="1.25.40.390">
    <property type="match status" value="1"/>
</dbReference>
<dbReference type="Proteomes" id="UP000260983">
    <property type="component" value="Unassembled WGS sequence"/>
</dbReference>
<feature type="chain" id="PRO_5017760335" evidence="6">
    <location>
        <begin position="21"/>
        <end position="566"/>
    </location>
</feature>
<accession>A0A3E5BCF7</accession>
<dbReference type="RefSeq" id="WP_117724295.1">
    <property type="nucleotide sequence ID" value="NZ_QSUL01000007.1"/>
</dbReference>
<gene>
    <name evidence="9" type="ORF">DXB65_11390</name>
</gene>
<dbReference type="InterPro" id="IPR033985">
    <property type="entry name" value="SusD-like_N"/>
</dbReference>
<evidence type="ECO:0000256" key="1">
    <source>
        <dbReference type="ARBA" id="ARBA00004442"/>
    </source>
</evidence>
<dbReference type="InterPro" id="IPR012944">
    <property type="entry name" value="SusD_RagB_dom"/>
</dbReference>
<evidence type="ECO:0000259" key="7">
    <source>
        <dbReference type="Pfam" id="PF07980"/>
    </source>
</evidence>
<dbReference type="Pfam" id="PF14322">
    <property type="entry name" value="SusD-like_3"/>
    <property type="match status" value="1"/>
</dbReference>
<evidence type="ECO:0000256" key="2">
    <source>
        <dbReference type="ARBA" id="ARBA00006275"/>
    </source>
</evidence>
<evidence type="ECO:0000256" key="4">
    <source>
        <dbReference type="ARBA" id="ARBA00023136"/>
    </source>
</evidence>
<dbReference type="InterPro" id="IPR011990">
    <property type="entry name" value="TPR-like_helical_dom_sf"/>
</dbReference>
<organism evidence="9 10">
    <name type="scientific">Bacteroides oleiciplenus</name>
    <dbReference type="NCBI Taxonomy" id="626931"/>
    <lineage>
        <taxon>Bacteria</taxon>
        <taxon>Pseudomonadati</taxon>
        <taxon>Bacteroidota</taxon>
        <taxon>Bacteroidia</taxon>
        <taxon>Bacteroidales</taxon>
        <taxon>Bacteroidaceae</taxon>
        <taxon>Bacteroides</taxon>
    </lineage>
</organism>
<reference evidence="9 10" key="1">
    <citation type="submission" date="2018-08" db="EMBL/GenBank/DDBJ databases">
        <title>A genome reference for cultivated species of the human gut microbiota.</title>
        <authorList>
            <person name="Zou Y."/>
            <person name="Xue W."/>
            <person name="Luo G."/>
        </authorList>
    </citation>
    <scope>NUCLEOTIDE SEQUENCE [LARGE SCALE GENOMIC DNA]</scope>
    <source>
        <strain evidence="9 10">OM05-15BH</strain>
    </source>
</reference>
<dbReference type="Pfam" id="PF07980">
    <property type="entry name" value="SusD_RagB"/>
    <property type="match status" value="1"/>
</dbReference>
<dbReference type="AlphaFoldDB" id="A0A3E5BCF7"/>
<name>A0A3E5BCF7_9BACE</name>
<comment type="subcellular location">
    <subcellularLocation>
        <location evidence="1">Cell outer membrane</location>
    </subcellularLocation>
</comment>
<keyword evidence="5" id="KW-0998">Cell outer membrane</keyword>
<feature type="domain" description="SusD-like N-terminal" evidence="8">
    <location>
        <begin position="22"/>
        <end position="219"/>
    </location>
</feature>
<sequence length="566" mass="63379">MKSKLILIIALAGGMSLVSCEDFLEQENTTNLNQETFFDSDAAITAATAPLYNYVWSSFNEKAYYSMGDGRANNITAQYSDYIYPYTNLNETSLAAGLDDAWGAFYSVVAQANNTINNIKNHASANVSETAKTQGMAEARFMRGTAYWYLASLWGLAIIYENTADLVNNYVVPANNRVDVMEFAIRDLEYAAKYLSDTPAQSGRVTKYSAFGMLSRVYLSMAGLTENGEYNGSNVATDPNRGTRNTYYLDLAQKAALKVTGTSSYGLMDNYGDLFTYANNNCKEALFQLQWLAGSKDVLPWGSMQSITTFFGWSTMVTDATNWGGATYCSWDLWDEYDPKDVIRRHYTVASYGEFYPDMNVRGGGYTYGITENRGSQGANIKKYVIGTNADNGVSYQQSSGLNTHMLRLAEVYLNLAEAILGNNASTNDETALFFFNKVRTRAGMPSKTSITFEDLRYERRIELAFEGQYWYDLIRRSYYKQQEVVNYMNNQNRNASYDYNETTGVYEISEDYVAPGTGVATATANSLTLPVSDVDQNKNHYLRGNIETVPYSFGEREVSTADLYK</sequence>
<evidence type="ECO:0000256" key="6">
    <source>
        <dbReference type="SAM" id="SignalP"/>
    </source>
</evidence>
<feature type="signal peptide" evidence="6">
    <location>
        <begin position="1"/>
        <end position="20"/>
    </location>
</feature>
<comment type="similarity">
    <text evidence="2">Belongs to the SusD family.</text>
</comment>
<protein>
    <submittedName>
        <fullName evidence="9">RagB/SusD family nutrient uptake outer membrane protein</fullName>
    </submittedName>
</protein>
<evidence type="ECO:0000256" key="5">
    <source>
        <dbReference type="ARBA" id="ARBA00023237"/>
    </source>
</evidence>
<comment type="caution">
    <text evidence="9">The sequence shown here is derived from an EMBL/GenBank/DDBJ whole genome shotgun (WGS) entry which is preliminary data.</text>
</comment>
<dbReference type="SUPFAM" id="SSF48452">
    <property type="entry name" value="TPR-like"/>
    <property type="match status" value="1"/>
</dbReference>
<dbReference type="GO" id="GO:0009279">
    <property type="term" value="C:cell outer membrane"/>
    <property type="evidence" value="ECO:0007669"/>
    <property type="project" value="UniProtKB-SubCell"/>
</dbReference>
<keyword evidence="3 6" id="KW-0732">Signal</keyword>